<reference evidence="2" key="1">
    <citation type="submission" date="2022-02" db="EMBL/GenBank/DDBJ databases">
        <title>Paenibacillus sp. MBLB1832 Whole Genome Shotgun Sequencing.</title>
        <authorList>
            <person name="Hwang C.Y."/>
            <person name="Cho E.-S."/>
            <person name="Seo M.-J."/>
        </authorList>
    </citation>
    <scope>NUCLEOTIDE SEQUENCE</scope>
    <source>
        <strain evidence="2">MBLB1832</strain>
    </source>
</reference>
<evidence type="ECO:0000313" key="2">
    <source>
        <dbReference type="EMBL" id="WNR42062.1"/>
    </source>
</evidence>
<keyword evidence="2" id="KW-0489">Methyltransferase</keyword>
<proteinExistence type="predicted"/>
<dbReference type="InterPro" id="IPR041698">
    <property type="entry name" value="Methyltransf_25"/>
</dbReference>
<organism evidence="2 3">
    <name type="scientific">Paenibacillus roseopurpureus</name>
    <dbReference type="NCBI Taxonomy" id="2918901"/>
    <lineage>
        <taxon>Bacteria</taxon>
        <taxon>Bacillati</taxon>
        <taxon>Bacillota</taxon>
        <taxon>Bacilli</taxon>
        <taxon>Bacillales</taxon>
        <taxon>Paenibacillaceae</taxon>
        <taxon>Paenibacillus</taxon>
    </lineage>
</organism>
<dbReference type="Gene3D" id="3.40.50.150">
    <property type="entry name" value="Vaccinia Virus protein VP39"/>
    <property type="match status" value="1"/>
</dbReference>
<accession>A0AA96LHU3</accession>
<evidence type="ECO:0000313" key="3">
    <source>
        <dbReference type="Proteomes" id="UP001304650"/>
    </source>
</evidence>
<dbReference type="KEGG" id="proo:MJB10_13040"/>
<keyword evidence="3" id="KW-1185">Reference proteome</keyword>
<feature type="domain" description="Methyltransferase" evidence="1">
    <location>
        <begin position="39"/>
        <end position="130"/>
    </location>
</feature>
<dbReference type="GO" id="GO:0008168">
    <property type="term" value="F:methyltransferase activity"/>
    <property type="evidence" value="ECO:0007669"/>
    <property type="project" value="UniProtKB-KW"/>
</dbReference>
<keyword evidence="2" id="KW-0808">Transferase</keyword>
<dbReference type="CDD" id="cd02440">
    <property type="entry name" value="AdoMet_MTases"/>
    <property type="match status" value="1"/>
</dbReference>
<gene>
    <name evidence="2" type="ORF">MJB10_13040</name>
</gene>
<sequence>MKSLKQYWNETYKSPNLKITYDNWLNKYDEYLTNEGDLIIDLGCGIGNNSLYLFEKGILPVACDISEEALHTLRERLPSLPTLCLDMTQGLPFENKSAHVLIADLCLHYFDEETTLNVIKDIHRVMKPDGIVLCRLNSINEVNNLGPVKQSDDRYLFENEGIYRRLFDRAEIDRFFDKTMWELVHAEEYEMDRYTRKKMLWEIAIKPRQHDQASIL</sequence>
<dbReference type="GO" id="GO:0032259">
    <property type="term" value="P:methylation"/>
    <property type="evidence" value="ECO:0007669"/>
    <property type="project" value="UniProtKB-KW"/>
</dbReference>
<protein>
    <submittedName>
        <fullName evidence="2">Class I SAM-dependent methyltransferase</fullName>
        <ecNumber evidence="2">2.1.1.-</ecNumber>
    </submittedName>
</protein>
<dbReference type="AlphaFoldDB" id="A0AA96LHU3"/>
<dbReference type="InterPro" id="IPR029063">
    <property type="entry name" value="SAM-dependent_MTases_sf"/>
</dbReference>
<name>A0AA96LHU3_9BACL</name>
<dbReference type="Proteomes" id="UP001304650">
    <property type="component" value="Chromosome"/>
</dbReference>
<dbReference type="RefSeq" id="WP_314795262.1">
    <property type="nucleotide sequence ID" value="NZ_CP130319.1"/>
</dbReference>
<evidence type="ECO:0000259" key="1">
    <source>
        <dbReference type="Pfam" id="PF13649"/>
    </source>
</evidence>
<dbReference type="Pfam" id="PF13649">
    <property type="entry name" value="Methyltransf_25"/>
    <property type="match status" value="1"/>
</dbReference>
<dbReference type="SUPFAM" id="SSF53335">
    <property type="entry name" value="S-adenosyl-L-methionine-dependent methyltransferases"/>
    <property type="match status" value="1"/>
</dbReference>
<dbReference type="EMBL" id="CP130319">
    <property type="protein sequence ID" value="WNR42062.1"/>
    <property type="molecule type" value="Genomic_DNA"/>
</dbReference>
<dbReference type="EC" id="2.1.1.-" evidence="2"/>